<dbReference type="EMBL" id="JACIJG010000027">
    <property type="protein sequence ID" value="MBB5704317.1"/>
    <property type="molecule type" value="Genomic_DNA"/>
</dbReference>
<evidence type="ECO:0000313" key="2">
    <source>
        <dbReference type="Proteomes" id="UP000555546"/>
    </source>
</evidence>
<proteinExistence type="predicted"/>
<comment type="caution">
    <text evidence="1">The sequence shown here is derived from an EMBL/GenBank/DDBJ whole genome shotgun (WGS) entry which is preliminary data.</text>
</comment>
<protein>
    <submittedName>
        <fullName evidence="1">Uncharacterized protein</fullName>
    </submittedName>
</protein>
<organism evidence="1 2">
    <name type="scientific">Brucella daejeonensis</name>
    <dbReference type="NCBI Taxonomy" id="659015"/>
    <lineage>
        <taxon>Bacteria</taxon>
        <taxon>Pseudomonadati</taxon>
        <taxon>Pseudomonadota</taxon>
        <taxon>Alphaproteobacteria</taxon>
        <taxon>Hyphomicrobiales</taxon>
        <taxon>Brucellaceae</taxon>
        <taxon>Brucella/Ochrobactrum group</taxon>
        <taxon>Brucella</taxon>
    </lineage>
</organism>
<dbReference type="Proteomes" id="UP000555546">
    <property type="component" value="Unassembled WGS sequence"/>
</dbReference>
<dbReference type="RefSeq" id="WP_183657560.1">
    <property type="nucleotide sequence ID" value="NZ_JACIJG010000027.1"/>
</dbReference>
<keyword evidence="2" id="KW-1185">Reference proteome</keyword>
<accession>A0A7W9B1C5</accession>
<reference evidence="1 2" key="1">
    <citation type="submission" date="2020-08" db="EMBL/GenBank/DDBJ databases">
        <title>Genomic Encyclopedia of Type Strains, Phase IV (KMG-IV): sequencing the most valuable type-strain genomes for metagenomic binning, comparative biology and taxonomic classification.</title>
        <authorList>
            <person name="Goeker M."/>
        </authorList>
    </citation>
    <scope>NUCLEOTIDE SEQUENCE [LARGE SCALE GENOMIC DNA]</scope>
    <source>
        <strain evidence="1 2">DSM 26944</strain>
    </source>
</reference>
<gene>
    <name evidence="1" type="ORF">FHS76_004234</name>
</gene>
<evidence type="ECO:0000313" key="1">
    <source>
        <dbReference type="EMBL" id="MBB5704317.1"/>
    </source>
</evidence>
<name>A0A7W9B1C5_9HYPH</name>
<sequence>MSELVFASEILKSHIAPPSLASSVGARILAASRKLKWSFNRTRDVWYADQRVSIKPKELRKLEEVSGVEYGQQELNEVDRLINNATKLLGHKDPHISGSVFAALRSLIGAVDRPGA</sequence>
<dbReference type="AlphaFoldDB" id="A0A7W9B1C5"/>